<reference evidence="2 3" key="1">
    <citation type="submission" date="2020-04" db="EMBL/GenBank/DDBJ databases">
        <title>A Flavivirga sp. nov.</title>
        <authorList>
            <person name="Sun X."/>
        </authorList>
    </citation>
    <scope>NUCLEOTIDE SEQUENCE [LARGE SCALE GENOMIC DNA]</scope>
    <source>
        <strain evidence="2 3">Y03</strain>
    </source>
</reference>
<organism evidence="2 3">
    <name type="scientific">Flavivirga algicola</name>
    <dbReference type="NCBI Taxonomy" id="2729136"/>
    <lineage>
        <taxon>Bacteria</taxon>
        <taxon>Pseudomonadati</taxon>
        <taxon>Bacteroidota</taxon>
        <taxon>Flavobacteriia</taxon>
        <taxon>Flavobacteriales</taxon>
        <taxon>Flavobacteriaceae</taxon>
        <taxon>Flavivirga</taxon>
    </lineage>
</organism>
<dbReference type="InterPro" id="IPR006869">
    <property type="entry name" value="DUF547"/>
</dbReference>
<sequence length="290" mass="34224">MKQLTYIIVFLFFSCAGSKKVAKEITKPTPVPAAQVKIDTVSTTPSKTIKDTDEQPIETAIKTEKFDQVLTKRILDEHELWNDLLQKYVSKDGNVNYKELKKERKDFYGYLHVLNLMYQHESFKTRSKEQKLAFWINAYNAFTVDLILRNYPLKSIKDLKDPWKQRHWKLGDKWYNLDEIEHQILRKMNEPRIHFAINCASFSCPKLQNKAFTASNLETQLTNATKEFLNDPTKNNLSKNSIKISKLFQWFAKDFKQNGSLIDFLNQYSETKISNKAKKKFKDYNWNLNE</sequence>
<protein>
    <submittedName>
        <fullName evidence="2">DUF547 domain-containing protein</fullName>
    </submittedName>
</protein>
<dbReference type="PANTHER" id="PTHR46361">
    <property type="entry name" value="ELECTRON CARRIER/ PROTEIN DISULFIDE OXIDOREDUCTASE"/>
    <property type="match status" value="1"/>
</dbReference>
<dbReference type="RefSeq" id="WP_169671639.1">
    <property type="nucleotide sequence ID" value="NZ_JABBHF010000003.1"/>
</dbReference>
<proteinExistence type="predicted"/>
<name>A0ABX1RWB3_9FLAO</name>
<comment type="caution">
    <text evidence="2">The sequence shown here is derived from an EMBL/GenBank/DDBJ whole genome shotgun (WGS) entry which is preliminary data.</text>
</comment>
<evidence type="ECO:0000259" key="1">
    <source>
        <dbReference type="Pfam" id="PF04784"/>
    </source>
</evidence>
<dbReference type="PROSITE" id="PS51257">
    <property type="entry name" value="PROKAR_LIPOPROTEIN"/>
    <property type="match status" value="1"/>
</dbReference>
<evidence type="ECO:0000313" key="2">
    <source>
        <dbReference type="EMBL" id="NMH87290.1"/>
    </source>
</evidence>
<dbReference type="EMBL" id="JABBHF010000003">
    <property type="protein sequence ID" value="NMH87290.1"/>
    <property type="molecule type" value="Genomic_DNA"/>
</dbReference>
<feature type="domain" description="DUF547" evidence="1">
    <location>
        <begin position="126"/>
        <end position="229"/>
    </location>
</feature>
<gene>
    <name evidence="2" type="ORF">HHX25_07220</name>
</gene>
<accession>A0ABX1RWB3</accession>
<keyword evidence="3" id="KW-1185">Reference proteome</keyword>
<dbReference type="PANTHER" id="PTHR46361:SF3">
    <property type="entry name" value="ELECTRON CARRIER_ PROTEIN DISULFIDE OXIDOREDUCTASE"/>
    <property type="match status" value="1"/>
</dbReference>
<dbReference type="Pfam" id="PF04784">
    <property type="entry name" value="DUF547"/>
    <property type="match status" value="1"/>
</dbReference>
<evidence type="ECO:0000313" key="3">
    <source>
        <dbReference type="Proteomes" id="UP000746690"/>
    </source>
</evidence>
<dbReference type="Proteomes" id="UP000746690">
    <property type="component" value="Unassembled WGS sequence"/>
</dbReference>